<evidence type="ECO:0000256" key="1">
    <source>
        <dbReference type="ARBA" id="ARBA00000900"/>
    </source>
</evidence>
<reference evidence="18 19" key="1">
    <citation type="journal article" date="2018" name="BMC Genomics">
        <title>The genome of Naegleria lovaniensis, the basis for a comparative approach to unravel pathogenicity factors of the human pathogenic amoeba N. fowleri.</title>
        <authorList>
            <person name="Liechti N."/>
            <person name="Schurch N."/>
            <person name="Bruggmann R."/>
            <person name="Wittwer M."/>
        </authorList>
    </citation>
    <scope>NUCLEOTIDE SEQUENCE [LARGE SCALE GENOMIC DNA]</scope>
    <source>
        <strain evidence="18 19">ATCC 30569</strain>
    </source>
</reference>
<dbReference type="GO" id="GO:1990112">
    <property type="term" value="C:RQC complex"/>
    <property type="evidence" value="ECO:0007669"/>
    <property type="project" value="UniProtKB-UniRule"/>
</dbReference>
<dbReference type="GO" id="GO:0072344">
    <property type="term" value="P:rescue of stalled ribosome"/>
    <property type="evidence" value="ECO:0007669"/>
    <property type="project" value="UniProtKB-UniRule"/>
</dbReference>
<comment type="pathway">
    <text evidence="3 15">Protein modification; protein ubiquitination.</text>
</comment>
<dbReference type="GO" id="GO:0043023">
    <property type="term" value="F:ribosomal large subunit binding"/>
    <property type="evidence" value="ECO:0007669"/>
    <property type="project" value="TreeGrafter"/>
</dbReference>
<evidence type="ECO:0000259" key="17">
    <source>
        <dbReference type="PROSITE" id="PS50089"/>
    </source>
</evidence>
<evidence type="ECO:0000256" key="4">
    <source>
        <dbReference type="ARBA" id="ARBA00007997"/>
    </source>
</evidence>
<evidence type="ECO:0000256" key="14">
    <source>
        <dbReference type="PROSITE-ProRule" id="PRU00175"/>
    </source>
</evidence>
<accession>A0AA88KHA4</accession>
<keyword evidence="9 15" id="KW-0479">Metal-binding</keyword>
<keyword evidence="7" id="KW-0963">Cytoplasm</keyword>
<feature type="compositionally biased region" description="Low complexity" evidence="16">
    <location>
        <begin position="16"/>
        <end position="33"/>
    </location>
</feature>
<dbReference type="SUPFAM" id="SSF48371">
    <property type="entry name" value="ARM repeat"/>
    <property type="match status" value="1"/>
</dbReference>
<dbReference type="SMART" id="SM00744">
    <property type="entry name" value="RINGv"/>
    <property type="match status" value="1"/>
</dbReference>
<dbReference type="InterPro" id="IPR039795">
    <property type="entry name" value="LTN1/Rkr1"/>
</dbReference>
<evidence type="ECO:0000313" key="18">
    <source>
        <dbReference type="EMBL" id="KAG2377623.1"/>
    </source>
</evidence>
<organism evidence="18 19">
    <name type="scientific">Naegleria lovaniensis</name>
    <name type="common">Amoeba</name>
    <dbReference type="NCBI Taxonomy" id="51637"/>
    <lineage>
        <taxon>Eukaryota</taxon>
        <taxon>Discoba</taxon>
        <taxon>Heterolobosea</taxon>
        <taxon>Tetramitia</taxon>
        <taxon>Eutetramitia</taxon>
        <taxon>Vahlkampfiidae</taxon>
        <taxon>Naegleria</taxon>
    </lineage>
</organism>
<protein>
    <recommendedName>
        <fullName evidence="6 15">E3 ubiquitin-protein ligase listerin</fullName>
        <ecNumber evidence="5 15">2.3.2.27</ecNumber>
    </recommendedName>
    <alternativeName>
        <fullName evidence="15">RING-type E3 ubiquitin transferase listerin</fullName>
    </alternativeName>
</protein>
<dbReference type="InterPro" id="IPR013083">
    <property type="entry name" value="Znf_RING/FYVE/PHD"/>
</dbReference>
<evidence type="ECO:0000256" key="15">
    <source>
        <dbReference type="RuleBase" id="RU367090"/>
    </source>
</evidence>
<keyword evidence="11 14" id="KW-0863">Zinc-finger</keyword>
<evidence type="ECO:0000256" key="11">
    <source>
        <dbReference type="ARBA" id="ARBA00022771"/>
    </source>
</evidence>
<keyword evidence="8 15" id="KW-0808">Transferase</keyword>
<dbReference type="InterPro" id="IPR011989">
    <property type="entry name" value="ARM-like"/>
</dbReference>
<sequence>MGKNEGQRKPKSQKGAITSSQAASIVSSSGSSTMGFGSSLMAAFNKKAGVGSSSAATSSVDSSSSLDPTVQSYLKHLNKRDPTTRSKALQSLTQYISEKADEEQISICKQLLANMEDVFKRIAVLDLDRKVRLHLFVLWKLIVQKVGKQLGHYIKKLMPYWLMEMVGIDDKDVSKAAVSAFHQAFAADKRDAAILYCDTEIMSVLFENFNQTVESLSLSETEQQSITKEEAEERYSRFITSSILMLNKMIDLSMQPKKDDTGQQQTVTLDESYSKIFRSKNFWKFLGIKSYNNIREAMSRLSITLLKNDLLSKDDTEVMEHIVPFIAPIFIGCFNQQPLERTTLDSLILFLQKFAPECWTHVNIWKQTFPRFFSFLRDPPNPSTNYSVVLPFVSMLNTDVYGAEKSVKFVSDLFENIWTGFEKVSSSTKQSTKADKDAIIDTLCDCIIYITLQLDKYAKEDSKAEVLTLARNTLVKTCTYYLSNSCTVNFGKYLTTAIGKLQSKTELSDYMSQFWTQTTEFCLANLDKIDMVSIEIFISRCSKADNTDHILNLANTLFQKSMKTGQIGVASAIAFANNSVLSSALFEESLETLWQINQQNEHVQQLTGLYFTQFPDQFNKLEKLLEQDIKSMSSSASLFPFLRSLYSEDSNFNQTSLSLEKSLLARKDLDSIEHLTGHKLFTSKQELRTLLTSIIDQHQDTEERAVEFIMATPGEFSVDINVLLSLFKASHYDVLFQLLSPKKEHFEEEEMAELEEDGEEAHKEEEFKSVVTDEMKNELFEKISSYLKEALTTHPTLTNDMLLEQFLKLMEISGTKNFGDSVLLNTTNDQVWSFIRGKCASNLKPIIIGNEVIWNNTKTTNLNELEKSVFMYSRLICVALDFVDTVYKNDVNTRENRWEWLLQEVLHSYYFEFLFNDYTKNLINEFLSNVQKKDGLNIEFCNYLAQRHELELLKIYVSMNSASVSQLDCNRLLFGSLENVNQVIEDKNKSSTFYEIADSLFDNDTNLANLNIDSEKVTEWLLGCISISSTLDQLQNQSEYDHLNLIKVQAALSIMYCRLKMSSSSEQTDEEITVDSIIDFAKEFYEMIKQKNPTQMSIIVSNLLINAYTTTSNIISDHSFVEEFILSNLQQISLEDHFELLDKIVHLAASVAQKNKNIKIVRQLIDTFLLLNRQSKILSMQYPIVMERLITRTSKYLKPLQLALKYSEIKLDPTLIPEIVDIIECSPITNAKIVSVDLLLLTDYHNDIDRIIDFMERMKSHISEHFNSILKESAVRNKHLTQFAHLYSEYSNDNNNELPYLLAWYYILSLTENSILSQQSDSDLFTKLKENQMYAPVLSLLTCFLYSGEDTMLSLEFREFCDDLMYKFSKVLPLFVRTWFNDCNDTIAIDWIQKRFLEVYSPAIVKEEISKIKKSDALTKSLGAKISMGNQIIAKYEQDEVVLKLTIKIPDLYPLKALQIESDEHSAVNESKYRKWILKMTTMLFSQVTSNGVSDVLMLWKDNLEKYFSGVEPCPICYSVVSGRDHQLPKIECKVCHNKFHGACLYRWFSTSGNQSCPMCRSVGQFK</sequence>
<feature type="domain" description="RING-type" evidence="17">
    <location>
        <begin position="1514"/>
        <end position="1561"/>
    </location>
</feature>
<comment type="subunit">
    <text evidence="15">Component of the ribosome quality control complex (RQC).</text>
</comment>
<dbReference type="EMBL" id="PYSW02000037">
    <property type="protein sequence ID" value="KAG2377623.1"/>
    <property type="molecule type" value="Genomic_DNA"/>
</dbReference>
<keyword evidence="19" id="KW-1185">Reference proteome</keyword>
<dbReference type="PANTHER" id="PTHR12389:SF0">
    <property type="entry name" value="E3 UBIQUITIN-PROTEIN LIGASE LISTERIN"/>
    <property type="match status" value="1"/>
</dbReference>
<dbReference type="CDD" id="cd16491">
    <property type="entry name" value="RING-CH-C4HC3_LTN1"/>
    <property type="match status" value="1"/>
</dbReference>
<dbReference type="InterPro" id="IPR011016">
    <property type="entry name" value="Znf_RING-CH"/>
</dbReference>
<dbReference type="GO" id="GO:1990116">
    <property type="term" value="P:ribosome-associated ubiquitin-dependent protein catabolic process"/>
    <property type="evidence" value="ECO:0007669"/>
    <property type="project" value="UniProtKB-UniRule"/>
</dbReference>
<keyword evidence="13 15" id="KW-0862">Zinc</keyword>
<dbReference type="GeneID" id="68101593"/>
<dbReference type="Pfam" id="PF23009">
    <property type="entry name" value="UBC_like"/>
    <property type="match status" value="1"/>
</dbReference>
<evidence type="ECO:0000256" key="8">
    <source>
        <dbReference type="ARBA" id="ARBA00022679"/>
    </source>
</evidence>
<evidence type="ECO:0000256" key="2">
    <source>
        <dbReference type="ARBA" id="ARBA00004514"/>
    </source>
</evidence>
<evidence type="ECO:0000256" key="6">
    <source>
        <dbReference type="ARBA" id="ARBA00017157"/>
    </source>
</evidence>
<comment type="similarity">
    <text evidence="4 15">Belongs to the LTN1 family.</text>
</comment>
<keyword evidence="12 15" id="KW-0833">Ubl conjugation pathway</keyword>
<dbReference type="InterPro" id="IPR054476">
    <property type="entry name" value="Ltn1_N"/>
</dbReference>
<dbReference type="Pfam" id="PF22958">
    <property type="entry name" value="Ltn1_1st"/>
    <property type="match status" value="1"/>
</dbReference>
<dbReference type="EC" id="2.3.2.27" evidence="5 15"/>
<dbReference type="InterPro" id="IPR039804">
    <property type="entry name" value="RING-CH-C4HC3_LTN1"/>
</dbReference>
<dbReference type="FunFam" id="3.30.40.10:FF:000038">
    <property type="entry name" value="E3 ubiquitin-protein ligase listerin"/>
    <property type="match status" value="1"/>
</dbReference>
<evidence type="ECO:0000313" key="19">
    <source>
        <dbReference type="Proteomes" id="UP000816034"/>
    </source>
</evidence>
<dbReference type="InterPro" id="IPR001841">
    <property type="entry name" value="Znf_RING"/>
</dbReference>
<dbReference type="Proteomes" id="UP000816034">
    <property type="component" value="Unassembled WGS sequence"/>
</dbReference>
<dbReference type="Gene3D" id="1.25.10.10">
    <property type="entry name" value="Leucine-rich Repeat Variant"/>
    <property type="match status" value="1"/>
</dbReference>
<comment type="subcellular location">
    <subcellularLocation>
        <location evidence="2">Cytoplasm</location>
        <location evidence="2">Cytosol</location>
    </subcellularLocation>
</comment>
<evidence type="ECO:0000256" key="5">
    <source>
        <dbReference type="ARBA" id="ARBA00012483"/>
    </source>
</evidence>
<evidence type="ECO:0000256" key="12">
    <source>
        <dbReference type="ARBA" id="ARBA00022786"/>
    </source>
</evidence>
<evidence type="ECO:0000256" key="7">
    <source>
        <dbReference type="ARBA" id="ARBA00022490"/>
    </source>
</evidence>
<dbReference type="RefSeq" id="XP_044544885.1">
    <property type="nucleotide sequence ID" value="XM_044699293.1"/>
</dbReference>
<comment type="caution">
    <text evidence="18">The sequence shown here is derived from an EMBL/GenBank/DDBJ whole genome shotgun (WGS) entry which is preliminary data.</text>
</comment>
<evidence type="ECO:0000256" key="13">
    <source>
        <dbReference type="ARBA" id="ARBA00022833"/>
    </source>
</evidence>
<name>A0AA88KHA4_NAELO</name>
<dbReference type="Pfam" id="PF13639">
    <property type="entry name" value="zf-RING_2"/>
    <property type="match status" value="1"/>
</dbReference>
<dbReference type="GO" id="GO:0008270">
    <property type="term" value="F:zinc ion binding"/>
    <property type="evidence" value="ECO:0007669"/>
    <property type="project" value="UniProtKB-KW"/>
</dbReference>
<proteinExistence type="inferred from homology"/>
<evidence type="ECO:0000256" key="16">
    <source>
        <dbReference type="SAM" id="MobiDB-lite"/>
    </source>
</evidence>
<dbReference type="GO" id="GO:0061630">
    <property type="term" value="F:ubiquitin protein ligase activity"/>
    <property type="evidence" value="ECO:0007669"/>
    <property type="project" value="UniProtKB-UniRule"/>
</dbReference>
<comment type="catalytic activity">
    <reaction evidence="1 15">
        <text>S-ubiquitinyl-[E2 ubiquitin-conjugating enzyme]-L-cysteine + [acceptor protein]-L-lysine = [E2 ubiquitin-conjugating enzyme]-L-cysteine + N(6)-ubiquitinyl-[acceptor protein]-L-lysine.</text>
        <dbReference type="EC" id="2.3.2.27"/>
    </reaction>
</comment>
<feature type="region of interest" description="Disordered" evidence="16">
    <location>
        <begin position="1"/>
        <end position="33"/>
    </location>
</feature>
<evidence type="ECO:0000256" key="9">
    <source>
        <dbReference type="ARBA" id="ARBA00022723"/>
    </source>
</evidence>
<dbReference type="Gene3D" id="3.30.40.10">
    <property type="entry name" value="Zinc/RING finger domain, C3HC4 (zinc finger)"/>
    <property type="match status" value="1"/>
</dbReference>
<comment type="function">
    <text evidence="15">E3 ubiquitin-protein ligase. Component of the ribosome quality control complex (RQC), a ribosome-associated complex that mediates ubiquitination and extraction of incompletely synthesized nascent chains for proteasomal degradation.</text>
</comment>
<dbReference type="InterPro" id="IPR016024">
    <property type="entry name" value="ARM-type_fold"/>
</dbReference>
<evidence type="ECO:0000256" key="3">
    <source>
        <dbReference type="ARBA" id="ARBA00004906"/>
    </source>
</evidence>
<gene>
    <name evidence="18" type="ORF">C9374_009139</name>
</gene>
<dbReference type="PROSITE" id="PS50089">
    <property type="entry name" value="ZF_RING_2"/>
    <property type="match status" value="1"/>
</dbReference>
<dbReference type="GO" id="GO:0005829">
    <property type="term" value="C:cytosol"/>
    <property type="evidence" value="ECO:0007669"/>
    <property type="project" value="UniProtKB-SubCell"/>
</dbReference>
<dbReference type="InterPro" id="IPR054478">
    <property type="entry name" value="LTN1_UBC"/>
</dbReference>
<dbReference type="SUPFAM" id="SSF57850">
    <property type="entry name" value="RING/U-box"/>
    <property type="match status" value="1"/>
</dbReference>
<dbReference type="PANTHER" id="PTHR12389">
    <property type="entry name" value="ZINC FINGER PROTEIN 294"/>
    <property type="match status" value="1"/>
</dbReference>
<evidence type="ECO:0000256" key="10">
    <source>
        <dbReference type="ARBA" id="ARBA00022737"/>
    </source>
</evidence>
<keyword evidence="10" id="KW-0677">Repeat</keyword>